<dbReference type="InterPro" id="IPR024537">
    <property type="entry name" value="DUF3322"/>
</dbReference>
<dbReference type="InterPro" id="IPR024534">
    <property type="entry name" value="JetD_C"/>
</dbReference>
<dbReference type="PIRSF" id="PIRSF028408">
    <property type="entry name" value="UCP028408"/>
    <property type="match status" value="1"/>
</dbReference>
<dbReference type="InterPro" id="IPR014544">
    <property type="entry name" value="UCP028408"/>
</dbReference>
<protein>
    <submittedName>
        <fullName evidence="3">DUF3322 and DUF2220 domain-containing protein</fullName>
    </submittedName>
</protein>
<evidence type="ECO:0000259" key="1">
    <source>
        <dbReference type="Pfam" id="PF09983"/>
    </source>
</evidence>
<gene>
    <name evidence="3" type="ORF">GCM10022240_29790</name>
</gene>
<dbReference type="Pfam" id="PF09983">
    <property type="entry name" value="JetD_C"/>
    <property type="match status" value="1"/>
</dbReference>
<reference evidence="4" key="1">
    <citation type="journal article" date="2019" name="Int. J. Syst. Evol. Microbiol.">
        <title>The Global Catalogue of Microorganisms (GCM) 10K type strain sequencing project: providing services to taxonomists for standard genome sequencing and annotation.</title>
        <authorList>
            <consortium name="The Broad Institute Genomics Platform"/>
            <consortium name="The Broad Institute Genome Sequencing Center for Infectious Disease"/>
            <person name="Wu L."/>
            <person name="Ma J."/>
        </authorList>
    </citation>
    <scope>NUCLEOTIDE SEQUENCE [LARGE SCALE GENOMIC DNA]</scope>
    <source>
        <strain evidence="4">JCM 16950</strain>
    </source>
</reference>
<dbReference type="Pfam" id="PF11795">
    <property type="entry name" value="DUF3322"/>
    <property type="match status" value="1"/>
</dbReference>
<sequence>MTDPNRWTTPDGIRTAVRRRWTDGTLLRAYALGEPFPTIDVPLRHPVAGDLAEHFDPARRWVEAIVRGARDGRAYDVQRGRIGGRVSGATEVPTRAILSSFAQAWQLLGVASDADAFAAVVDAAAAAPAARAWALTRPLVAAALAEHWSAVLAAHGWLDAHRGSGRYLRQIDAPGVDTKFVERHRGPLAEMLGVSATSSGFIRDLGLSAKPATVRLRFDPAVLGLPPGLTEASFRTDELAELRARPTSALIVENEVTYLSVPVPPGGVVLWGRGYDADQPASLGWLADVPVRYWGDLDTHGFGILNRVRAHLPHAVSVLMDRETLLAHRDRWGHEPSPTDAGLTRLDAAERALYEDLVTDRFGAGVRLEQERIDWDWAQLRLA</sequence>
<evidence type="ECO:0000259" key="2">
    <source>
        <dbReference type="Pfam" id="PF11795"/>
    </source>
</evidence>
<name>A0ABP7GWA0_9MICO</name>
<proteinExistence type="predicted"/>
<dbReference type="RefSeq" id="WP_344785030.1">
    <property type="nucleotide sequence ID" value="NZ_BAABAF010000011.1"/>
</dbReference>
<feature type="domain" description="Wadjet protein JetD C-terminal" evidence="1">
    <location>
        <begin position="206"/>
        <end position="379"/>
    </location>
</feature>
<evidence type="ECO:0000313" key="3">
    <source>
        <dbReference type="EMBL" id="GAA3776299.1"/>
    </source>
</evidence>
<dbReference type="EMBL" id="BAABAF010000011">
    <property type="protein sequence ID" value="GAA3776299.1"/>
    <property type="molecule type" value="Genomic_DNA"/>
</dbReference>
<feature type="domain" description="DUF3322" evidence="2">
    <location>
        <begin position="10"/>
        <end position="192"/>
    </location>
</feature>
<dbReference type="Proteomes" id="UP001500540">
    <property type="component" value="Unassembled WGS sequence"/>
</dbReference>
<evidence type="ECO:0000313" key="4">
    <source>
        <dbReference type="Proteomes" id="UP001500540"/>
    </source>
</evidence>
<comment type="caution">
    <text evidence="3">The sequence shown here is derived from an EMBL/GenBank/DDBJ whole genome shotgun (WGS) entry which is preliminary data.</text>
</comment>
<accession>A0ABP7GWA0</accession>
<organism evidence="3 4">
    <name type="scientific">Microbacterium kribbense</name>
    <dbReference type="NCBI Taxonomy" id="433645"/>
    <lineage>
        <taxon>Bacteria</taxon>
        <taxon>Bacillati</taxon>
        <taxon>Actinomycetota</taxon>
        <taxon>Actinomycetes</taxon>
        <taxon>Micrococcales</taxon>
        <taxon>Microbacteriaceae</taxon>
        <taxon>Microbacterium</taxon>
    </lineage>
</organism>
<keyword evidence="4" id="KW-1185">Reference proteome</keyword>